<name>A0A917WBX8_9ACTN</name>
<dbReference type="InterPro" id="IPR050766">
    <property type="entry name" value="Bact_Lucif_Oxidored"/>
</dbReference>
<proteinExistence type="predicted"/>
<dbReference type="Pfam" id="PF00296">
    <property type="entry name" value="Bac_luciferase"/>
    <property type="match status" value="1"/>
</dbReference>
<dbReference type="InterPro" id="IPR036661">
    <property type="entry name" value="Luciferase-like_sf"/>
</dbReference>
<dbReference type="SUPFAM" id="SSF51679">
    <property type="entry name" value="Bacterial luciferase-like"/>
    <property type="match status" value="1"/>
</dbReference>
<dbReference type="EMBL" id="BMNA01000001">
    <property type="protein sequence ID" value="GGL89830.1"/>
    <property type="molecule type" value="Genomic_DNA"/>
</dbReference>
<evidence type="ECO:0000313" key="5">
    <source>
        <dbReference type="Proteomes" id="UP000655208"/>
    </source>
</evidence>
<dbReference type="Gene3D" id="3.20.20.30">
    <property type="entry name" value="Luciferase-like domain"/>
    <property type="match status" value="1"/>
</dbReference>
<evidence type="ECO:0000256" key="1">
    <source>
        <dbReference type="ARBA" id="ARBA00023002"/>
    </source>
</evidence>
<reference evidence="4" key="2">
    <citation type="submission" date="2020-09" db="EMBL/GenBank/DDBJ databases">
        <authorList>
            <person name="Sun Q."/>
            <person name="Zhou Y."/>
        </authorList>
    </citation>
    <scope>NUCLEOTIDE SEQUENCE</scope>
    <source>
        <strain evidence="4">CGMCC 4.7308</strain>
    </source>
</reference>
<dbReference type="PANTHER" id="PTHR30137">
    <property type="entry name" value="LUCIFERASE-LIKE MONOOXYGENASE"/>
    <property type="match status" value="1"/>
</dbReference>
<keyword evidence="5" id="KW-1185">Reference proteome</keyword>
<protein>
    <submittedName>
        <fullName evidence="4">Oxidoreductase</fullName>
    </submittedName>
</protein>
<dbReference type="AlphaFoldDB" id="A0A917WBX8"/>
<feature type="domain" description="Luciferase-like" evidence="3">
    <location>
        <begin position="1"/>
        <end position="309"/>
    </location>
</feature>
<evidence type="ECO:0000313" key="4">
    <source>
        <dbReference type="EMBL" id="GGL89830.1"/>
    </source>
</evidence>
<dbReference type="Proteomes" id="UP000655208">
    <property type="component" value="Unassembled WGS sequence"/>
</dbReference>
<evidence type="ECO:0000256" key="2">
    <source>
        <dbReference type="ARBA" id="ARBA00023033"/>
    </source>
</evidence>
<accession>A0A917WBX8</accession>
<dbReference type="InterPro" id="IPR011251">
    <property type="entry name" value="Luciferase-like_dom"/>
</dbReference>
<dbReference type="GO" id="GO:0016705">
    <property type="term" value="F:oxidoreductase activity, acting on paired donors, with incorporation or reduction of molecular oxygen"/>
    <property type="evidence" value="ECO:0007669"/>
    <property type="project" value="InterPro"/>
</dbReference>
<gene>
    <name evidence="4" type="ORF">GCM10011594_06850</name>
</gene>
<dbReference type="GO" id="GO:0005829">
    <property type="term" value="C:cytosol"/>
    <property type="evidence" value="ECO:0007669"/>
    <property type="project" value="TreeGrafter"/>
</dbReference>
<dbReference type="GO" id="GO:0004497">
    <property type="term" value="F:monooxygenase activity"/>
    <property type="evidence" value="ECO:0007669"/>
    <property type="project" value="UniProtKB-KW"/>
</dbReference>
<evidence type="ECO:0000259" key="3">
    <source>
        <dbReference type="Pfam" id="PF00296"/>
    </source>
</evidence>
<keyword evidence="2" id="KW-0503">Monooxygenase</keyword>
<dbReference type="PANTHER" id="PTHR30137:SF8">
    <property type="entry name" value="BLR5498 PROTEIN"/>
    <property type="match status" value="1"/>
</dbReference>
<comment type="caution">
    <text evidence="4">The sequence shown here is derived from an EMBL/GenBank/DDBJ whole genome shotgun (WGS) entry which is preliminary data.</text>
</comment>
<reference evidence="4" key="1">
    <citation type="journal article" date="2014" name="Int. J. Syst. Evol. Microbiol.">
        <title>Complete genome sequence of Corynebacterium casei LMG S-19264T (=DSM 44701T), isolated from a smear-ripened cheese.</title>
        <authorList>
            <consortium name="US DOE Joint Genome Institute (JGI-PGF)"/>
            <person name="Walter F."/>
            <person name="Albersmeier A."/>
            <person name="Kalinowski J."/>
            <person name="Ruckert C."/>
        </authorList>
    </citation>
    <scope>NUCLEOTIDE SEQUENCE</scope>
    <source>
        <strain evidence="4">CGMCC 4.7308</strain>
    </source>
</reference>
<sequence>MELGIYTFGDIHPDPVTGARVSPAQRLADVLERIRLAEAVGLDHFGIGEHHRRDYSISAPATVLAAAAAQTERIRLGSAVTVLSTEDPVRVYQQFATIDLLSRGRVELMAGRGSFIESYPLFGAELSDYDDLYDEKVQLLLQIDDGNPVTWSGRFRPPLQDAEILPRPYDKPGLGEHLDIWVATGGNPESSIRAGLLGLPVNYAIIGGQPARFAPLVDLYRRAAEQSNRPRPRTGVAVSTMGFVADRGAADFWFPYWLESLRTIARERGFTPPDRRSFDAQAAPGGAYFVGNPEQVAERIVALHRVLGHQRQIFQTDLSSVPQRESLRTIELLGTEVAPLVRRELGTDAAPALDTPAEVSGG</sequence>
<keyword evidence="1" id="KW-0560">Oxidoreductase</keyword>
<dbReference type="RefSeq" id="WP_188940018.1">
    <property type="nucleotide sequence ID" value="NZ_BMNA01000001.1"/>
</dbReference>
<organism evidence="4 5">
    <name type="scientific">Nakamurella endophytica</name>
    <dbReference type="NCBI Taxonomy" id="1748367"/>
    <lineage>
        <taxon>Bacteria</taxon>
        <taxon>Bacillati</taxon>
        <taxon>Actinomycetota</taxon>
        <taxon>Actinomycetes</taxon>
        <taxon>Nakamurellales</taxon>
        <taxon>Nakamurellaceae</taxon>
        <taxon>Nakamurella</taxon>
    </lineage>
</organism>